<evidence type="ECO:0000313" key="7">
    <source>
        <dbReference type="EMBL" id="GAF26990.1"/>
    </source>
</evidence>
<feature type="transmembrane region" description="Helical" evidence="6">
    <location>
        <begin position="120"/>
        <end position="143"/>
    </location>
</feature>
<dbReference type="AlphaFoldDB" id="A0A0S6UHC5"/>
<dbReference type="GO" id="GO:0043190">
    <property type="term" value="C:ATP-binding cassette (ABC) transporter complex"/>
    <property type="evidence" value="ECO:0007669"/>
    <property type="project" value="InterPro"/>
</dbReference>
<evidence type="ECO:0000256" key="1">
    <source>
        <dbReference type="ARBA" id="ARBA00004651"/>
    </source>
</evidence>
<feature type="transmembrane region" description="Helical" evidence="6">
    <location>
        <begin position="233"/>
        <end position="256"/>
    </location>
</feature>
<keyword evidence="5 6" id="KW-0472">Membrane</keyword>
<dbReference type="CDD" id="cd16914">
    <property type="entry name" value="EcfT"/>
    <property type="match status" value="1"/>
</dbReference>
<evidence type="ECO:0000256" key="2">
    <source>
        <dbReference type="ARBA" id="ARBA00022475"/>
    </source>
</evidence>
<sequence>MFNIDQYAYSNRLKQVHPGEKMAFALATLLIALVAPQPTIPAIIIALMAGASIGAAGIPARFYLQLFLIPLSFLIAGVAMIALTITNQPLAGLKGLTLLGWTLGVTPASIHLAGKIFFKSLGAVSCLYFLSLTTPMVDILTVLKKLRVPALLVDLISLTYRFIFVLLATVNDIYTAQAARLGYASLRTSYHSLGQLAANLFIKTHRRSQELFTALTARGYGEELQVLEVPKPFSWPFLFLAAGLDLALLSLMFITWRWTLWPPF</sequence>
<dbReference type="EMBL" id="DF238840">
    <property type="protein sequence ID" value="GAF26990.1"/>
    <property type="molecule type" value="Genomic_DNA"/>
</dbReference>
<feature type="transmembrane region" description="Helical" evidence="6">
    <location>
        <begin position="22"/>
        <end position="50"/>
    </location>
</feature>
<protein>
    <submittedName>
        <fullName evidence="7">ABC-type cobalt transport system, permease component CbiQ and related transporters</fullName>
    </submittedName>
</protein>
<dbReference type="RefSeq" id="WP_025774695.1">
    <property type="nucleotide sequence ID" value="NZ_DF238840.1"/>
</dbReference>
<evidence type="ECO:0000256" key="4">
    <source>
        <dbReference type="ARBA" id="ARBA00022989"/>
    </source>
</evidence>
<dbReference type="PANTHER" id="PTHR43723:SF1">
    <property type="entry name" value="COBALT TRANSPORT PROTEIN CBIQ"/>
    <property type="match status" value="1"/>
</dbReference>
<feature type="transmembrane region" description="Helical" evidence="6">
    <location>
        <begin position="150"/>
        <end position="170"/>
    </location>
</feature>
<feature type="transmembrane region" description="Helical" evidence="6">
    <location>
        <begin position="62"/>
        <end position="83"/>
    </location>
</feature>
<dbReference type="NCBIfam" id="TIGR02454">
    <property type="entry name" value="ECF_T_CbiQ"/>
    <property type="match status" value="1"/>
</dbReference>
<dbReference type="InterPro" id="IPR003339">
    <property type="entry name" value="ABC/ECF_trnsptr_transmembrane"/>
</dbReference>
<keyword evidence="4 6" id="KW-1133">Transmembrane helix</keyword>
<dbReference type="Pfam" id="PF02361">
    <property type="entry name" value="CbiQ"/>
    <property type="match status" value="1"/>
</dbReference>
<keyword evidence="2" id="KW-1003">Cell membrane</keyword>
<dbReference type="GO" id="GO:0006824">
    <property type="term" value="P:cobalt ion transport"/>
    <property type="evidence" value="ECO:0007669"/>
    <property type="project" value="InterPro"/>
</dbReference>
<accession>A0A0S6UHC5</accession>
<proteinExistence type="predicted"/>
<comment type="subcellular location">
    <subcellularLocation>
        <location evidence="1">Cell membrane</location>
        <topology evidence="1">Multi-pass membrane protein</topology>
    </subcellularLocation>
</comment>
<feature type="transmembrane region" description="Helical" evidence="6">
    <location>
        <begin position="95"/>
        <end position="114"/>
    </location>
</feature>
<gene>
    <name evidence="7" type="ORF">MTY_2331</name>
</gene>
<evidence type="ECO:0000256" key="5">
    <source>
        <dbReference type="ARBA" id="ARBA00023136"/>
    </source>
</evidence>
<dbReference type="Proteomes" id="UP000063718">
    <property type="component" value="Unassembled WGS sequence"/>
</dbReference>
<evidence type="ECO:0000256" key="3">
    <source>
        <dbReference type="ARBA" id="ARBA00022692"/>
    </source>
</evidence>
<dbReference type="InterPro" id="IPR012809">
    <property type="entry name" value="ECF_CbiQ"/>
</dbReference>
<name>A0A0S6UHC5_NEOTH</name>
<reference evidence="7" key="1">
    <citation type="journal article" date="2014" name="Gene">
        <title>Genome-guided analysis of transformation efficiency and carbon dioxide assimilation by Moorella thermoacetica Y72.</title>
        <authorList>
            <person name="Tsukahara K."/>
            <person name="Kita A."/>
            <person name="Nakashimada Y."/>
            <person name="Hoshino T."/>
            <person name="Murakami K."/>
        </authorList>
    </citation>
    <scope>NUCLEOTIDE SEQUENCE [LARGE SCALE GENOMIC DNA]</scope>
    <source>
        <strain evidence="7">Y72</strain>
    </source>
</reference>
<dbReference type="PANTHER" id="PTHR43723">
    <property type="entry name" value="COBALT TRANSPORT PROTEIN CBIQ"/>
    <property type="match status" value="1"/>
</dbReference>
<evidence type="ECO:0000256" key="6">
    <source>
        <dbReference type="SAM" id="Phobius"/>
    </source>
</evidence>
<organism evidence="7">
    <name type="scientific">Moorella thermoacetica Y72</name>
    <dbReference type="NCBI Taxonomy" id="1325331"/>
    <lineage>
        <taxon>Bacteria</taxon>
        <taxon>Bacillati</taxon>
        <taxon>Bacillota</taxon>
        <taxon>Clostridia</taxon>
        <taxon>Neomoorellales</taxon>
        <taxon>Neomoorellaceae</taxon>
        <taxon>Neomoorella</taxon>
    </lineage>
</organism>
<dbReference type="InterPro" id="IPR052770">
    <property type="entry name" value="Cobalt_transport_CbiQ"/>
</dbReference>
<keyword evidence="3 6" id="KW-0812">Transmembrane</keyword>